<name>A0ABW1EFK8_9BACT</name>
<evidence type="ECO:0000256" key="4">
    <source>
        <dbReference type="SAM" id="SignalP"/>
    </source>
</evidence>
<gene>
    <name evidence="6" type="ORF">ACFPT7_11375</name>
</gene>
<dbReference type="InterPro" id="IPR044993">
    <property type="entry name" value="BXL"/>
</dbReference>
<keyword evidence="7" id="KW-1185">Reference proteome</keyword>
<dbReference type="EMBL" id="JBHSPH010000003">
    <property type="protein sequence ID" value="MFC5862895.1"/>
    <property type="molecule type" value="Genomic_DNA"/>
</dbReference>
<dbReference type="InterPro" id="IPR026891">
    <property type="entry name" value="Fn3-like"/>
</dbReference>
<dbReference type="Gene3D" id="2.60.40.10">
    <property type="entry name" value="Immunoglobulins"/>
    <property type="match status" value="1"/>
</dbReference>
<evidence type="ECO:0000313" key="7">
    <source>
        <dbReference type="Proteomes" id="UP001596091"/>
    </source>
</evidence>
<accession>A0ABW1EFK8</accession>
<sequence length="746" mass="81289">MSVAAVSLCWLLSPQVEAAVHSDAPQDALYRHADAPIEERVSDLVRRMTLEEKVRQLDMYSGATAIVDKHSDETHATADAVFLPEKAEALWGSLGVGAIHDLNPTPDQANTIQKWVISHNRLGIPAMFIEEGLHGFDTGTVYPAPIGLAATWNPEIARKTAEGIASEARATGVDMILAPVLDLAREPRWGRVEEDFGEDPYLTGQLGLAYVRGAQGTTLNTDHSVVAEPKHFAGHGSPEGGTNTSPVHIGERELRMVMLKSFEPAFREGHAMSVMAAYHEIDGIPVTADPLLFETILRKEWGFKGFVLSDLGAIERLYNAHHVAATPKDAVCLANRSGVDMQFYDFHHDVYQQALIDCVHDESIPESDLDYAVRAVLRVKFELGLFDHPYVAPALNSSVHRSQAHLDVSLESARESMTLLKNEGGLLPLSKSTRHIAVIGPNGDVARYGDYERESNGERISILQGVRTLLPSASVTFSNGDDIAAAVAQAKSADVAILALGERQGISGEGFDRSNLDLPGKQEQLLEAVAATGKPIVLVLENGRPLTIGWAKEHIPAILEAWYPGEFGGRAVAETLFGDNNPGGKLTITFPRSTGQLPDFYNADPTRVRKYVDDDGKPLFPFGYGLSYTAFSFANLTAQPPTPGTRGGVEVSVDVTNSGDRAGDEVAQLYLRQDTSSVETPERSLKGFERIHLAPHETRTVHFTIPIHELEIWNAEGKWVVEPGFYTLWAGGDSQAQLTTKFVLKH</sequence>
<dbReference type="InterPro" id="IPR036881">
    <property type="entry name" value="Glyco_hydro_3_C_sf"/>
</dbReference>
<evidence type="ECO:0000256" key="1">
    <source>
        <dbReference type="ARBA" id="ARBA00005336"/>
    </source>
</evidence>
<evidence type="ECO:0000313" key="6">
    <source>
        <dbReference type="EMBL" id="MFC5862895.1"/>
    </source>
</evidence>
<comment type="caution">
    <text evidence="6">The sequence shown here is derived from an EMBL/GenBank/DDBJ whole genome shotgun (WGS) entry which is preliminary data.</text>
</comment>
<dbReference type="SMART" id="SM01217">
    <property type="entry name" value="Fn3_like"/>
    <property type="match status" value="1"/>
</dbReference>
<feature type="chain" id="PRO_5047304332" evidence="4">
    <location>
        <begin position="19"/>
        <end position="746"/>
    </location>
</feature>
<dbReference type="PANTHER" id="PTHR42721:SF3">
    <property type="entry name" value="BETA-D-XYLOSIDASE 5-RELATED"/>
    <property type="match status" value="1"/>
</dbReference>
<dbReference type="RefSeq" id="WP_263339005.1">
    <property type="nucleotide sequence ID" value="NZ_JAGSYH010000005.1"/>
</dbReference>
<evidence type="ECO:0000259" key="5">
    <source>
        <dbReference type="SMART" id="SM01217"/>
    </source>
</evidence>
<dbReference type="PRINTS" id="PR00133">
    <property type="entry name" value="GLHYDRLASE3"/>
</dbReference>
<dbReference type="InterPro" id="IPR001764">
    <property type="entry name" value="Glyco_hydro_3_N"/>
</dbReference>
<protein>
    <submittedName>
        <fullName evidence="6">Glycoside hydrolase family 3 N-terminal domain-containing protein</fullName>
    </submittedName>
</protein>
<comment type="similarity">
    <text evidence="1">Belongs to the glycosyl hydrolase 3 family.</text>
</comment>
<dbReference type="Pfam" id="PF14310">
    <property type="entry name" value="Fn3-like"/>
    <property type="match status" value="1"/>
</dbReference>
<dbReference type="InterPro" id="IPR002772">
    <property type="entry name" value="Glyco_hydro_3_C"/>
</dbReference>
<dbReference type="Pfam" id="PF00933">
    <property type="entry name" value="Glyco_hydro_3"/>
    <property type="match status" value="1"/>
</dbReference>
<dbReference type="Pfam" id="PF01915">
    <property type="entry name" value="Glyco_hydro_3_C"/>
    <property type="match status" value="1"/>
</dbReference>
<keyword evidence="2 4" id="KW-0732">Signal</keyword>
<dbReference type="GO" id="GO:0016787">
    <property type="term" value="F:hydrolase activity"/>
    <property type="evidence" value="ECO:0007669"/>
    <property type="project" value="UniProtKB-KW"/>
</dbReference>
<dbReference type="SUPFAM" id="SSF51445">
    <property type="entry name" value="(Trans)glycosidases"/>
    <property type="match status" value="1"/>
</dbReference>
<dbReference type="InterPro" id="IPR036962">
    <property type="entry name" value="Glyco_hydro_3_N_sf"/>
</dbReference>
<reference evidence="7" key="1">
    <citation type="journal article" date="2019" name="Int. J. Syst. Evol. Microbiol.">
        <title>The Global Catalogue of Microorganisms (GCM) 10K type strain sequencing project: providing services to taxonomists for standard genome sequencing and annotation.</title>
        <authorList>
            <consortium name="The Broad Institute Genomics Platform"/>
            <consortium name="The Broad Institute Genome Sequencing Center for Infectious Disease"/>
            <person name="Wu L."/>
            <person name="Ma J."/>
        </authorList>
    </citation>
    <scope>NUCLEOTIDE SEQUENCE [LARGE SCALE GENOMIC DNA]</scope>
    <source>
        <strain evidence="7">JCM 4087</strain>
    </source>
</reference>
<feature type="signal peptide" evidence="4">
    <location>
        <begin position="1"/>
        <end position="18"/>
    </location>
</feature>
<evidence type="ECO:0000256" key="3">
    <source>
        <dbReference type="ARBA" id="ARBA00022801"/>
    </source>
</evidence>
<dbReference type="PANTHER" id="PTHR42721">
    <property type="entry name" value="SUGAR HYDROLASE-RELATED"/>
    <property type="match status" value="1"/>
</dbReference>
<keyword evidence="3 6" id="KW-0378">Hydrolase</keyword>
<proteinExistence type="inferred from homology"/>
<dbReference type="Gene3D" id="3.20.20.300">
    <property type="entry name" value="Glycoside hydrolase, family 3, N-terminal domain"/>
    <property type="match status" value="1"/>
</dbReference>
<feature type="domain" description="Fibronectin type III-like" evidence="5">
    <location>
        <begin position="665"/>
        <end position="734"/>
    </location>
</feature>
<dbReference type="SUPFAM" id="SSF52279">
    <property type="entry name" value="Beta-D-glucan exohydrolase, C-terminal domain"/>
    <property type="match status" value="1"/>
</dbReference>
<dbReference type="Proteomes" id="UP001596091">
    <property type="component" value="Unassembled WGS sequence"/>
</dbReference>
<dbReference type="Gene3D" id="3.40.50.1700">
    <property type="entry name" value="Glycoside hydrolase family 3 C-terminal domain"/>
    <property type="match status" value="1"/>
</dbReference>
<dbReference type="InterPro" id="IPR013783">
    <property type="entry name" value="Ig-like_fold"/>
</dbReference>
<dbReference type="InterPro" id="IPR017853">
    <property type="entry name" value="GH"/>
</dbReference>
<organism evidence="6 7">
    <name type="scientific">Acidicapsa dinghuensis</name>
    <dbReference type="NCBI Taxonomy" id="2218256"/>
    <lineage>
        <taxon>Bacteria</taxon>
        <taxon>Pseudomonadati</taxon>
        <taxon>Acidobacteriota</taxon>
        <taxon>Terriglobia</taxon>
        <taxon>Terriglobales</taxon>
        <taxon>Acidobacteriaceae</taxon>
        <taxon>Acidicapsa</taxon>
    </lineage>
</organism>
<evidence type="ECO:0000256" key="2">
    <source>
        <dbReference type="ARBA" id="ARBA00022729"/>
    </source>
</evidence>